<feature type="binding site" evidence="4">
    <location>
        <begin position="7"/>
        <end position="12"/>
    </location>
    <ligand>
        <name>substrate</name>
    </ligand>
</feature>
<dbReference type="OMA" id="GECAGNN"/>
<reference evidence="5 6" key="1">
    <citation type="journal article" date="2004" name="Science">
        <title>The genome of the diatom Thalassiosira pseudonana: ecology, evolution, and metabolism.</title>
        <authorList>
            <person name="Armbrust E.V."/>
            <person name="Berges J.A."/>
            <person name="Bowler C."/>
            <person name="Green B.R."/>
            <person name="Martinez D."/>
            <person name="Putnam N.H."/>
            <person name="Zhou S."/>
            <person name="Allen A.E."/>
            <person name="Apt K.E."/>
            <person name="Bechner M."/>
            <person name="Brzezinski M.A."/>
            <person name="Chaal B.K."/>
            <person name="Chiovitti A."/>
            <person name="Davis A.K."/>
            <person name="Demarest M.S."/>
            <person name="Detter J.C."/>
            <person name="Glavina T."/>
            <person name="Goodstein D."/>
            <person name="Hadi M.Z."/>
            <person name="Hellsten U."/>
            <person name="Hildebrand M."/>
            <person name="Jenkins B.D."/>
            <person name="Jurka J."/>
            <person name="Kapitonov V.V."/>
            <person name="Kroger N."/>
            <person name="Lau W.W."/>
            <person name="Lane T.W."/>
            <person name="Larimer F.W."/>
            <person name="Lippmeier J.C."/>
            <person name="Lucas S."/>
            <person name="Medina M."/>
            <person name="Montsant A."/>
            <person name="Obornik M."/>
            <person name="Parker M.S."/>
            <person name="Palenik B."/>
            <person name="Pazour G.J."/>
            <person name="Richardson P.M."/>
            <person name="Rynearson T.A."/>
            <person name="Saito M.A."/>
            <person name="Schwartz D.C."/>
            <person name="Thamatrakoln K."/>
            <person name="Valentin K."/>
            <person name="Vardi A."/>
            <person name="Wilkerson F.P."/>
            <person name="Rokhsar D.S."/>
        </authorList>
    </citation>
    <scope>NUCLEOTIDE SEQUENCE [LARGE SCALE GENOMIC DNA]</scope>
    <source>
        <strain evidence="5 6">CCMP1335</strain>
    </source>
</reference>
<dbReference type="EMBL" id="CM000646">
    <property type="protein sequence ID" value="EED90104.1"/>
    <property type="molecule type" value="Genomic_DNA"/>
</dbReference>
<dbReference type="Gene3D" id="3.10.490.10">
    <property type="entry name" value="Gamma-glutamyl cyclotransferase-like"/>
    <property type="match status" value="1"/>
</dbReference>
<evidence type="ECO:0000256" key="4">
    <source>
        <dbReference type="PIRSR" id="PIRSR617939-2"/>
    </source>
</evidence>
<accession>B8C9U4</accession>
<dbReference type="InParanoid" id="B8C9U4"/>
<evidence type="ECO:0000313" key="5">
    <source>
        <dbReference type="EMBL" id="EED90104.1"/>
    </source>
</evidence>
<feature type="non-terminal residue" evidence="5">
    <location>
        <position position="1"/>
    </location>
</feature>
<dbReference type="Pfam" id="PF13772">
    <property type="entry name" value="AIG2_2"/>
    <property type="match status" value="1"/>
</dbReference>
<dbReference type="EC" id="4.3.2.9" evidence="1"/>
<dbReference type="GeneID" id="7450760"/>
<dbReference type="Proteomes" id="UP000001449">
    <property type="component" value="Chromosome 10"/>
</dbReference>
<protein>
    <recommendedName>
        <fullName evidence="1">gamma-glutamylcyclotransferase</fullName>
        <ecNumber evidence="1">4.3.2.9</ecNumber>
    </recommendedName>
</protein>
<dbReference type="KEGG" id="tps:THAPSDRAFT_263716"/>
<evidence type="ECO:0000256" key="2">
    <source>
        <dbReference type="ARBA" id="ARBA00023239"/>
    </source>
</evidence>
<reference evidence="5 6" key="2">
    <citation type="journal article" date="2008" name="Nature">
        <title>The Phaeodactylum genome reveals the evolutionary history of diatom genomes.</title>
        <authorList>
            <person name="Bowler C."/>
            <person name="Allen A.E."/>
            <person name="Badger J.H."/>
            <person name="Grimwood J."/>
            <person name="Jabbari K."/>
            <person name="Kuo A."/>
            <person name="Maheswari U."/>
            <person name="Martens C."/>
            <person name="Maumus F."/>
            <person name="Otillar R.P."/>
            <person name="Rayko E."/>
            <person name="Salamov A."/>
            <person name="Vandepoele K."/>
            <person name="Beszteri B."/>
            <person name="Gruber A."/>
            <person name="Heijde M."/>
            <person name="Katinka M."/>
            <person name="Mock T."/>
            <person name="Valentin K."/>
            <person name="Verret F."/>
            <person name="Berges J.A."/>
            <person name="Brownlee C."/>
            <person name="Cadoret J.P."/>
            <person name="Chiovitti A."/>
            <person name="Choi C.J."/>
            <person name="Coesel S."/>
            <person name="De Martino A."/>
            <person name="Detter J.C."/>
            <person name="Durkin C."/>
            <person name="Falciatore A."/>
            <person name="Fournet J."/>
            <person name="Haruta M."/>
            <person name="Huysman M.J."/>
            <person name="Jenkins B.D."/>
            <person name="Jiroutova K."/>
            <person name="Jorgensen R.E."/>
            <person name="Joubert Y."/>
            <person name="Kaplan A."/>
            <person name="Kroger N."/>
            <person name="Kroth P.G."/>
            <person name="La Roche J."/>
            <person name="Lindquist E."/>
            <person name="Lommer M."/>
            <person name="Martin-Jezequel V."/>
            <person name="Lopez P.J."/>
            <person name="Lucas S."/>
            <person name="Mangogna M."/>
            <person name="McGinnis K."/>
            <person name="Medlin L.K."/>
            <person name="Montsant A."/>
            <person name="Oudot-Le Secq M.P."/>
            <person name="Napoli C."/>
            <person name="Obornik M."/>
            <person name="Parker M.S."/>
            <person name="Petit J.L."/>
            <person name="Porcel B.M."/>
            <person name="Poulsen N."/>
            <person name="Robison M."/>
            <person name="Rychlewski L."/>
            <person name="Rynearson T.A."/>
            <person name="Schmutz J."/>
            <person name="Shapiro H."/>
            <person name="Siaut M."/>
            <person name="Stanley M."/>
            <person name="Sussman M.R."/>
            <person name="Taylor A.R."/>
            <person name="Vardi A."/>
            <person name="von Dassow P."/>
            <person name="Vyverman W."/>
            <person name="Willis A."/>
            <person name="Wyrwicz L.S."/>
            <person name="Rokhsar D.S."/>
            <person name="Weissenbach J."/>
            <person name="Armbrust E.V."/>
            <person name="Green B.R."/>
            <person name="Van de Peer Y."/>
            <person name="Grigoriev I.V."/>
        </authorList>
    </citation>
    <scope>NUCLEOTIDE SEQUENCE [LARGE SCALE GENOMIC DNA]</scope>
    <source>
        <strain evidence="5 6">CCMP1335</strain>
    </source>
</reference>
<dbReference type="RefSeq" id="XP_002292908.1">
    <property type="nucleotide sequence ID" value="XM_002292872.1"/>
</dbReference>
<dbReference type="PANTHER" id="PTHR12935:SF0">
    <property type="entry name" value="GAMMA-GLUTAMYLCYCLOTRANSFERASE"/>
    <property type="match status" value="1"/>
</dbReference>
<dbReference type="CDD" id="cd06661">
    <property type="entry name" value="GGCT_like"/>
    <property type="match status" value="1"/>
</dbReference>
<feature type="binding site" evidence="4">
    <location>
        <position position="129"/>
    </location>
    <ligand>
        <name>substrate</name>
    </ligand>
</feature>
<evidence type="ECO:0000313" key="6">
    <source>
        <dbReference type="Proteomes" id="UP000001449"/>
    </source>
</evidence>
<dbReference type="SUPFAM" id="SSF110857">
    <property type="entry name" value="Gamma-glutamyl cyclotransferase-like"/>
    <property type="match status" value="1"/>
</dbReference>
<dbReference type="InterPro" id="IPR017939">
    <property type="entry name" value="G-Glutamylcylcotransferase"/>
</dbReference>
<proteinExistence type="predicted"/>
<feature type="non-terminal residue" evidence="5">
    <location>
        <position position="151"/>
    </location>
</feature>
<dbReference type="InterPro" id="IPR013024">
    <property type="entry name" value="GGCT-like"/>
</dbReference>
<evidence type="ECO:0000256" key="3">
    <source>
        <dbReference type="PIRSR" id="PIRSR617939-1"/>
    </source>
</evidence>
<dbReference type="eggNOG" id="ENOG502SDPM">
    <property type="taxonomic scope" value="Eukaryota"/>
</dbReference>
<dbReference type="InterPro" id="IPR036568">
    <property type="entry name" value="GGCT-like_sf"/>
</dbReference>
<dbReference type="AlphaFoldDB" id="B8C9U4"/>
<dbReference type="HOGENOM" id="CLU_1746094_0_0_1"/>
<dbReference type="PaxDb" id="35128-Thaps263716"/>
<organism evidence="5 6">
    <name type="scientific">Thalassiosira pseudonana</name>
    <name type="common">Marine diatom</name>
    <name type="synonym">Cyclotella nana</name>
    <dbReference type="NCBI Taxonomy" id="35128"/>
    <lineage>
        <taxon>Eukaryota</taxon>
        <taxon>Sar</taxon>
        <taxon>Stramenopiles</taxon>
        <taxon>Ochrophyta</taxon>
        <taxon>Bacillariophyta</taxon>
        <taxon>Coscinodiscophyceae</taxon>
        <taxon>Thalassiosirophycidae</taxon>
        <taxon>Thalassiosirales</taxon>
        <taxon>Thalassiosiraceae</taxon>
        <taxon>Thalassiosira</taxon>
    </lineage>
</organism>
<dbReference type="PANTHER" id="PTHR12935">
    <property type="entry name" value="GAMMA-GLUTAMYLCYCLOTRANSFERASE"/>
    <property type="match status" value="1"/>
</dbReference>
<evidence type="ECO:0000256" key="1">
    <source>
        <dbReference type="ARBA" id="ARBA00012346"/>
    </source>
</evidence>
<keyword evidence="2" id="KW-0456">Lyase</keyword>
<dbReference type="GO" id="GO:0003839">
    <property type="term" value="F:gamma-glutamylcyclotransferase activity"/>
    <property type="evidence" value="ECO:0000318"/>
    <property type="project" value="GO_Central"/>
</dbReference>
<sequence length="151" mass="16826">PTKTYNYFAYGSNMASSTMVNLRELSPLASSAAVLPMHALRFNIPGLVGVEPSSASRRWGEMVHGVLYKLSSADFASVCQTEGVPFAYCLHRCPQTINNNEWGIPAFTLRAARKEWRLPNKDIPPSQSYLNVLLRGAKEFALDQSYVQKLE</sequence>
<feature type="active site" description="Proton acceptor" evidence="3">
    <location>
        <position position="82"/>
    </location>
</feature>
<gene>
    <name evidence="5" type="ORF">THAPSDRAFT_263716</name>
</gene>
<keyword evidence="6" id="KW-1185">Reference proteome</keyword>
<name>B8C9U4_THAPS</name>